<feature type="signal peptide" evidence="1">
    <location>
        <begin position="1"/>
        <end position="21"/>
    </location>
</feature>
<comment type="caution">
    <text evidence="3">The sequence shown here is derived from an EMBL/GenBank/DDBJ whole genome shotgun (WGS) entry which is preliminary data.</text>
</comment>
<evidence type="ECO:0000313" key="3">
    <source>
        <dbReference type="EMBL" id="MBB5291641.1"/>
    </source>
</evidence>
<dbReference type="PROSITE" id="PS50213">
    <property type="entry name" value="FAS1"/>
    <property type="match status" value="1"/>
</dbReference>
<feature type="chain" id="PRO_5031184519" evidence="1">
    <location>
        <begin position="22"/>
        <end position="182"/>
    </location>
</feature>
<dbReference type="PANTHER" id="PTHR10900">
    <property type="entry name" value="PERIOSTIN-RELATED"/>
    <property type="match status" value="1"/>
</dbReference>
<dbReference type="Proteomes" id="UP000566663">
    <property type="component" value="Unassembled WGS sequence"/>
</dbReference>
<evidence type="ECO:0000313" key="4">
    <source>
        <dbReference type="Proteomes" id="UP000566663"/>
    </source>
</evidence>
<dbReference type="Pfam" id="PF02469">
    <property type="entry name" value="Fasciclin"/>
    <property type="match status" value="1"/>
</dbReference>
<evidence type="ECO:0000256" key="1">
    <source>
        <dbReference type="SAM" id="SignalP"/>
    </source>
</evidence>
<dbReference type="InterPro" id="IPR050904">
    <property type="entry name" value="Adhesion/Biosynth-related"/>
</dbReference>
<gene>
    <name evidence="3" type="ORF">HNQ67_001155</name>
</gene>
<accession>A0A7W8HXE5</accession>
<keyword evidence="1" id="KW-0732">Signal</keyword>
<organism evidence="3 4">
    <name type="scientific">Brevundimonas basaltis</name>
    <dbReference type="NCBI Taxonomy" id="472166"/>
    <lineage>
        <taxon>Bacteria</taxon>
        <taxon>Pseudomonadati</taxon>
        <taxon>Pseudomonadota</taxon>
        <taxon>Alphaproteobacteria</taxon>
        <taxon>Caulobacterales</taxon>
        <taxon>Caulobacteraceae</taxon>
        <taxon>Brevundimonas</taxon>
    </lineage>
</organism>
<dbReference type="AlphaFoldDB" id="A0A7W8HXE5"/>
<dbReference type="PANTHER" id="PTHR10900:SF77">
    <property type="entry name" value="FI19380P1"/>
    <property type="match status" value="1"/>
</dbReference>
<feature type="domain" description="FAS1" evidence="2">
    <location>
        <begin position="37"/>
        <end position="178"/>
    </location>
</feature>
<dbReference type="EMBL" id="JACHFZ010000002">
    <property type="protein sequence ID" value="MBB5291641.1"/>
    <property type="molecule type" value="Genomic_DNA"/>
</dbReference>
<name>A0A7W8HXE5_9CAUL</name>
<dbReference type="SMART" id="SM00554">
    <property type="entry name" value="FAS1"/>
    <property type="match status" value="1"/>
</dbReference>
<evidence type="ECO:0000259" key="2">
    <source>
        <dbReference type="PROSITE" id="PS50213"/>
    </source>
</evidence>
<dbReference type="Gene3D" id="2.30.180.10">
    <property type="entry name" value="FAS1 domain"/>
    <property type="match status" value="1"/>
</dbReference>
<protein>
    <submittedName>
        <fullName evidence="3">Putative surface protein with fasciclin (FAS1) repeats</fullName>
    </submittedName>
</protein>
<dbReference type="SUPFAM" id="SSF82153">
    <property type="entry name" value="FAS1 domain"/>
    <property type="match status" value="1"/>
</dbReference>
<dbReference type="RefSeq" id="WP_183253278.1">
    <property type="nucleotide sequence ID" value="NZ_BAAAFF010000006.1"/>
</dbReference>
<reference evidence="3 4" key="1">
    <citation type="submission" date="2020-08" db="EMBL/GenBank/DDBJ databases">
        <title>Genomic Encyclopedia of Type Strains, Phase IV (KMG-IV): sequencing the most valuable type-strain genomes for metagenomic binning, comparative biology and taxonomic classification.</title>
        <authorList>
            <person name="Goeker M."/>
        </authorList>
    </citation>
    <scope>NUCLEOTIDE SEQUENCE [LARGE SCALE GENOMIC DNA]</scope>
    <source>
        <strain evidence="3 4">DSM 25335</strain>
    </source>
</reference>
<dbReference type="InterPro" id="IPR000782">
    <property type="entry name" value="FAS1_domain"/>
</dbReference>
<dbReference type="PROSITE" id="PS51257">
    <property type="entry name" value="PROKAR_LIPOPROTEIN"/>
    <property type="match status" value="1"/>
</dbReference>
<proteinExistence type="predicted"/>
<sequence>MHNRNAWAIAPLMALSLAACSGEADKSADGAPPAPTNQTLAEVIADKGEMDTLEGVIRNAGLSDVLAGKGPYTVFAPADAALGAAGSDLSDEAMKAQGAALLRAHIVPGALTRADILAALERGGTGGVQMRTMADGLLTFSRDGDAVTVTAADGATARLTGDETVAANGVVQPVDGLLVKAE</sequence>
<dbReference type="InterPro" id="IPR036378">
    <property type="entry name" value="FAS1_dom_sf"/>
</dbReference>
<keyword evidence="4" id="KW-1185">Reference proteome</keyword>